<dbReference type="AlphaFoldDB" id="A0AAV4CRP8"/>
<dbReference type="SUPFAM" id="SSF51905">
    <property type="entry name" value="FAD/NAD(P)-binding domain"/>
    <property type="match status" value="1"/>
</dbReference>
<keyword evidence="4 7" id="KW-0274">FAD</keyword>
<organism evidence="9 10">
    <name type="scientific">Plakobranchus ocellatus</name>
    <dbReference type="NCBI Taxonomy" id="259542"/>
    <lineage>
        <taxon>Eukaryota</taxon>
        <taxon>Metazoa</taxon>
        <taxon>Spiralia</taxon>
        <taxon>Lophotrochozoa</taxon>
        <taxon>Mollusca</taxon>
        <taxon>Gastropoda</taxon>
        <taxon>Heterobranchia</taxon>
        <taxon>Euthyneura</taxon>
        <taxon>Panpulmonata</taxon>
        <taxon>Sacoglossa</taxon>
        <taxon>Placobranchoidea</taxon>
        <taxon>Plakobranchidae</taxon>
        <taxon>Plakobranchus</taxon>
    </lineage>
</organism>
<protein>
    <recommendedName>
        <fullName evidence="7">Flavin-containing monooxygenase</fullName>
        <ecNumber evidence="7">1.-.-.-</ecNumber>
    </recommendedName>
</protein>
<keyword evidence="3 7" id="KW-0285">Flavoprotein</keyword>
<evidence type="ECO:0000256" key="8">
    <source>
        <dbReference type="SAM" id="Phobius"/>
    </source>
</evidence>
<evidence type="ECO:0000313" key="9">
    <source>
        <dbReference type="EMBL" id="GFO34510.1"/>
    </source>
</evidence>
<dbReference type="InterPro" id="IPR000960">
    <property type="entry name" value="Flavin_mOase"/>
</dbReference>
<gene>
    <name evidence="9" type="ORF">PoB_006101500</name>
</gene>
<dbReference type="EMBL" id="BLXT01006904">
    <property type="protein sequence ID" value="GFO34510.1"/>
    <property type="molecule type" value="Genomic_DNA"/>
</dbReference>
<evidence type="ECO:0000256" key="3">
    <source>
        <dbReference type="ARBA" id="ARBA00022630"/>
    </source>
</evidence>
<keyword evidence="8" id="KW-0472">Membrane</keyword>
<dbReference type="GO" id="GO:0050660">
    <property type="term" value="F:flavin adenine dinucleotide binding"/>
    <property type="evidence" value="ECO:0007669"/>
    <property type="project" value="InterPro"/>
</dbReference>
<dbReference type="EC" id="1.-.-.-" evidence="7"/>
<keyword evidence="8" id="KW-1133">Transmembrane helix</keyword>
<dbReference type="InterPro" id="IPR020946">
    <property type="entry name" value="Flavin_mOase-like"/>
</dbReference>
<dbReference type="FunFam" id="3.50.50.60:FF:000023">
    <property type="entry name" value="Dimethylaniline monooxygenase [N-oxide-forming]"/>
    <property type="match status" value="1"/>
</dbReference>
<keyword evidence="6 7" id="KW-0560">Oxidoreductase</keyword>
<dbReference type="Proteomes" id="UP000735302">
    <property type="component" value="Unassembled WGS sequence"/>
</dbReference>
<evidence type="ECO:0000256" key="5">
    <source>
        <dbReference type="ARBA" id="ARBA00022857"/>
    </source>
</evidence>
<dbReference type="GO" id="GO:0004499">
    <property type="term" value="F:N,N-dimethylaniline monooxygenase activity"/>
    <property type="evidence" value="ECO:0007669"/>
    <property type="project" value="InterPro"/>
</dbReference>
<comment type="cofactor">
    <cofactor evidence="1 7">
        <name>FAD</name>
        <dbReference type="ChEBI" id="CHEBI:57692"/>
    </cofactor>
</comment>
<accession>A0AAV4CRP8</accession>
<evidence type="ECO:0000313" key="10">
    <source>
        <dbReference type="Proteomes" id="UP000735302"/>
    </source>
</evidence>
<keyword evidence="5" id="KW-0521">NADP</keyword>
<dbReference type="InterPro" id="IPR050346">
    <property type="entry name" value="FMO-like"/>
</dbReference>
<reference evidence="9 10" key="1">
    <citation type="journal article" date="2021" name="Elife">
        <title>Chloroplast acquisition without the gene transfer in kleptoplastic sea slugs, Plakobranchus ocellatus.</title>
        <authorList>
            <person name="Maeda T."/>
            <person name="Takahashi S."/>
            <person name="Yoshida T."/>
            <person name="Shimamura S."/>
            <person name="Takaki Y."/>
            <person name="Nagai Y."/>
            <person name="Toyoda A."/>
            <person name="Suzuki Y."/>
            <person name="Arimoto A."/>
            <person name="Ishii H."/>
            <person name="Satoh N."/>
            <person name="Nishiyama T."/>
            <person name="Hasebe M."/>
            <person name="Maruyama T."/>
            <person name="Minagawa J."/>
            <person name="Obokata J."/>
            <person name="Shigenobu S."/>
        </authorList>
    </citation>
    <scope>NUCLEOTIDE SEQUENCE [LARGE SCALE GENOMIC DNA]</scope>
</reference>
<feature type="transmembrane region" description="Helical" evidence="8">
    <location>
        <begin position="75"/>
        <end position="100"/>
    </location>
</feature>
<feature type="transmembrane region" description="Helical" evidence="8">
    <location>
        <begin position="550"/>
        <end position="571"/>
    </location>
</feature>
<evidence type="ECO:0000256" key="1">
    <source>
        <dbReference type="ARBA" id="ARBA00001974"/>
    </source>
</evidence>
<feature type="transmembrane region" description="Helical" evidence="8">
    <location>
        <begin position="32"/>
        <end position="63"/>
    </location>
</feature>
<dbReference type="GO" id="GO:0050661">
    <property type="term" value="F:NADP binding"/>
    <property type="evidence" value="ECO:0007669"/>
    <property type="project" value="InterPro"/>
</dbReference>
<sequence length="577" mass="64300">MVVVAIVVVVVAVASAVAVVIAVVVVAMKAEVVMVFVVVVVVMAVVMVVVVAILYVASAVAVVMAVVVVAMKAEVVMVFVVVVVVMAVVMVVVVAILYVADPNSIDLHALNRLGVNGGFKPKPFTERLMQELVLYYPGNSRYLCHLFCEPVNPISGRWEVTSHDLLRNKTITEVFDFVVIANGCTAHPKLPRFPGLDKFRGKTMHSLDFKDTSGWEEKRACVVGIGNSGSDIACELSNYRQVLLSVRSGAWFINRLGHKGLPFDLSYHSRYRWLVLSWLPRRVRNRLWRRLYSQVVDHQLYGLNPPEQPDASIHKITDDLSHKIASGLVKIKPDIREFTETGIIFEDGTCVDGLDLVIFSTGYSIHYPFLDLAMLGIPKEDADLKLYKHMFAPDLPHQTLAFLSVAQYTGGTFPSAEMQCRLAAAVFKGNVHLPNRERMKAEIASYQANLESRYVSKVREPRRVDHLLYMDELASLVGCKPNLAWFLLTDPVLFWHLLFGPGVAYQYRLQGPNTWPEARHAILTVMDRIREPFKKFQATPAKPQTSSSTVVLAMSKYLIAGCIAIAIGFIAHRMYSS</sequence>
<keyword evidence="7 9" id="KW-0503">Monooxygenase</keyword>
<keyword evidence="8" id="KW-0812">Transmembrane</keyword>
<dbReference type="Gene3D" id="3.50.50.60">
    <property type="entry name" value="FAD/NAD(P)-binding domain"/>
    <property type="match status" value="1"/>
</dbReference>
<dbReference type="PRINTS" id="PR00370">
    <property type="entry name" value="FMOXYGENASE"/>
</dbReference>
<name>A0AAV4CRP8_9GAST</name>
<comment type="caution">
    <text evidence="9">The sequence shown here is derived from an EMBL/GenBank/DDBJ whole genome shotgun (WGS) entry which is preliminary data.</text>
</comment>
<keyword evidence="10" id="KW-1185">Reference proteome</keyword>
<evidence type="ECO:0000256" key="6">
    <source>
        <dbReference type="ARBA" id="ARBA00023002"/>
    </source>
</evidence>
<evidence type="ECO:0000256" key="4">
    <source>
        <dbReference type="ARBA" id="ARBA00022827"/>
    </source>
</evidence>
<evidence type="ECO:0000256" key="7">
    <source>
        <dbReference type="RuleBase" id="RU361177"/>
    </source>
</evidence>
<proteinExistence type="inferred from homology"/>
<evidence type="ECO:0000256" key="2">
    <source>
        <dbReference type="ARBA" id="ARBA00009183"/>
    </source>
</evidence>
<dbReference type="Pfam" id="PF00743">
    <property type="entry name" value="FMO-like"/>
    <property type="match status" value="1"/>
</dbReference>
<dbReference type="PANTHER" id="PTHR23023">
    <property type="entry name" value="DIMETHYLANILINE MONOOXYGENASE"/>
    <property type="match status" value="1"/>
</dbReference>
<dbReference type="InterPro" id="IPR036188">
    <property type="entry name" value="FAD/NAD-bd_sf"/>
</dbReference>
<dbReference type="SUPFAM" id="SSF51971">
    <property type="entry name" value="Nucleotide-binding domain"/>
    <property type="match status" value="1"/>
</dbReference>
<comment type="similarity">
    <text evidence="2 7">Belongs to the FMO family.</text>
</comment>